<keyword evidence="4" id="KW-1185">Reference proteome</keyword>
<evidence type="ECO:0000256" key="1">
    <source>
        <dbReference type="SAM" id="SignalP"/>
    </source>
</evidence>
<dbReference type="PANTHER" id="PTHR31157:SF1">
    <property type="entry name" value="SCP DOMAIN-CONTAINING PROTEIN"/>
    <property type="match status" value="1"/>
</dbReference>
<dbReference type="InterPro" id="IPR006311">
    <property type="entry name" value="TAT_signal"/>
</dbReference>
<dbReference type="PROSITE" id="PS51318">
    <property type="entry name" value="TAT"/>
    <property type="match status" value="1"/>
</dbReference>
<dbReference type="HOGENOM" id="CLU_1061102_0_0_5"/>
<feature type="domain" description="SCP" evidence="2">
    <location>
        <begin position="66"/>
        <end position="181"/>
    </location>
</feature>
<dbReference type="InterPro" id="IPR014044">
    <property type="entry name" value="CAP_dom"/>
</dbReference>
<keyword evidence="1" id="KW-0732">Signal</keyword>
<dbReference type="Proteomes" id="UP000001868">
    <property type="component" value="Chromosome"/>
</dbReference>
<feature type="signal peptide" evidence="1">
    <location>
        <begin position="1"/>
        <end position="28"/>
    </location>
</feature>
<proteinExistence type="predicted"/>
<evidence type="ECO:0000259" key="2">
    <source>
        <dbReference type="Pfam" id="PF00188"/>
    </source>
</evidence>
<dbReference type="CDD" id="cd05379">
    <property type="entry name" value="CAP_bacterial"/>
    <property type="match status" value="1"/>
</dbReference>
<feature type="chain" id="PRO_5002825251" description="SCP domain-containing protein" evidence="1">
    <location>
        <begin position="29"/>
        <end position="262"/>
    </location>
</feature>
<protein>
    <recommendedName>
        <fullName evidence="2">SCP domain-containing protein</fullName>
    </recommendedName>
</protein>
<name>B4R9G2_PHEZH</name>
<dbReference type="STRING" id="450851.PHZ_c3013"/>
<dbReference type="KEGG" id="pzu:PHZ_c3013"/>
<dbReference type="Pfam" id="PF00188">
    <property type="entry name" value="CAP"/>
    <property type="match status" value="1"/>
</dbReference>
<evidence type="ECO:0000313" key="4">
    <source>
        <dbReference type="Proteomes" id="UP000001868"/>
    </source>
</evidence>
<dbReference type="AlphaFoldDB" id="B4R9G2"/>
<dbReference type="eggNOG" id="COG2340">
    <property type="taxonomic scope" value="Bacteria"/>
</dbReference>
<dbReference type="PANTHER" id="PTHR31157">
    <property type="entry name" value="SCP DOMAIN-CONTAINING PROTEIN"/>
    <property type="match status" value="1"/>
</dbReference>
<dbReference type="EMBL" id="CP000747">
    <property type="protein sequence ID" value="ACG79422.1"/>
    <property type="molecule type" value="Genomic_DNA"/>
</dbReference>
<accession>B4R9G2</accession>
<dbReference type="RefSeq" id="WP_012523560.1">
    <property type="nucleotide sequence ID" value="NC_011144.1"/>
</dbReference>
<organism evidence="3 4">
    <name type="scientific">Phenylobacterium zucineum (strain HLK1)</name>
    <dbReference type="NCBI Taxonomy" id="450851"/>
    <lineage>
        <taxon>Bacteria</taxon>
        <taxon>Pseudomonadati</taxon>
        <taxon>Pseudomonadota</taxon>
        <taxon>Alphaproteobacteria</taxon>
        <taxon>Caulobacterales</taxon>
        <taxon>Caulobacteraceae</taxon>
        <taxon>Phenylobacterium</taxon>
    </lineage>
</organism>
<dbReference type="SUPFAM" id="SSF55797">
    <property type="entry name" value="PR-1-like"/>
    <property type="match status" value="1"/>
</dbReference>
<evidence type="ECO:0000313" key="3">
    <source>
        <dbReference type="EMBL" id="ACG79422.1"/>
    </source>
</evidence>
<gene>
    <name evidence="3" type="ordered locus">PHZ_c3013</name>
</gene>
<dbReference type="Gene3D" id="3.40.33.10">
    <property type="entry name" value="CAP"/>
    <property type="match status" value="1"/>
</dbReference>
<sequence length="262" mass="28058">MSRPAAPTRRLVLAGGLAAAGVAQGARAAPGIADASPWIAYESRLRARLADAGGGRFDGPAEREILDLTNAARAASGAPPLRWDEELAETARAHAADLAHRNYFEHLSPEAFDPSHRFWLLARRTIGSPSENLALHRGSGRADPAGLMRNWRGSPPHWRNLLKPGHTHAGFGLVRIGDSDYLAGLYARPVLTLPQPFPFRPSAREFAAALQAVPEAVEASTPQGGAWSRADGAPRVMQLSARRPLEGRAYERIGGPIFVTPA</sequence>
<dbReference type="InterPro" id="IPR035940">
    <property type="entry name" value="CAP_sf"/>
</dbReference>
<reference evidence="3 4" key="1">
    <citation type="journal article" date="2008" name="BMC Genomics">
        <title>Complete genome of Phenylobacterium zucineum - a novel facultative intracellular bacterium isolated from human erythroleukemia cell line K562.</title>
        <authorList>
            <person name="Luo Y."/>
            <person name="Xu X."/>
            <person name="Ding Z."/>
            <person name="Liu Z."/>
            <person name="Zhang B."/>
            <person name="Yan Z."/>
            <person name="Sun J."/>
            <person name="Hu S."/>
            <person name="Hu X."/>
        </authorList>
    </citation>
    <scope>NUCLEOTIDE SEQUENCE [LARGE SCALE GENOMIC DNA]</scope>
    <source>
        <strain evidence="3 4">HLK1</strain>
    </source>
</reference>